<name>A0A2Z3N7A8_GEOTH</name>
<dbReference type="AlphaFoldDB" id="A0A2Z3N7A8"/>
<reference evidence="2" key="1">
    <citation type="submission" date="2018-02" db="EMBL/GenBank/DDBJ databases">
        <title>The complete genome of bacterial strain SGAirxxxx.</title>
        <authorList>
            <person name="Schuster S.C."/>
        </authorList>
    </citation>
    <scope>NUCLEOTIDE SEQUENCE [LARGE SCALE GENOMIC DNA]</scope>
    <source>
        <strain evidence="2">SGAir0734</strain>
    </source>
</reference>
<evidence type="ECO:0000313" key="2">
    <source>
        <dbReference type="Proteomes" id="UP000246996"/>
    </source>
</evidence>
<organism evidence="1 2">
    <name type="scientific">Geobacillus thermoleovorans</name>
    <name type="common">Bacillus thermoleovorans</name>
    <dbReference type="NCBI Taxonomy" id="33941"/>
    <lineage>
        <taxon>Bacteria</taxon>
        <taxon>Bacillati</taxon>
        <taxon>Bacillota</taxon>
        <taxon>Bacilli</taxon>
        <taxon>Bacillales</taxon>
        <taxon>Anoxybacillaceae</taxon>
        <taxon>Geobacillus</taxon>
        <taxon>Geobacillus thermoleovorans group</taxon>
    </lineage>
</organism>
<sequence>MPLLFFCAAGFVWKGGDALRALRRKAPSSNVCFPPSMKVSRPAHFHRKRGMLIPLALFRVEEHLGCAAGAVSGEKSLSCDA</sequence>
<proteinExistence type="predicted"/>
<evidence type="ECO:0000313" key="1">
    <source>
        <dbReference type="EMBL" id="AWO74525.1"/>
    </source>
</evidence>
<gene>
    <name evidence="1" type="ORF">C1N76_08350</name>
</gene>
<dbReference type="EMBL" id="CP027303">
    <property type="protein sequence ID" value="AWO74525.1"/>
    <property type="molecule type" value="Genomic_DNA"/>
</dbReference>
<protein>
    <submittedName>
        <fullName evidence="1">Uncharacterized protein</fullName>
    </submittedName>
</protein>
<accession>A0A2Z3N7A8</accession>
<dbReference type="Proteomes" id="UP000246996">
    <property type="component" value="Chromosome"/>
</dbReference>